<feature type="compositionally biased region" description="Low complexity" evidence="1">
    <location>
        <begin position="37"/>
        <end position="61"/>
    </location>
</feature>
<evidence type="ECO:0000256" key="1">
    <source>
        <dbReference type="SAM" id="MobiDB-lite"/>
    </source>
</evidence>
<evidence type="ECO:0000313" key="3">
    <source>
        <dbReference type="EMBL" id="SIT03251.1"/>
    </source>
</evidence>
<evidence type="ECO:0000313" key="4">
    <source>
        <dbReference type="Proteomes" id="UP000185839"/>
    </source>
</evidence>
<dbReference type="OrthoDB" id="1275107at2"/>
<feature type="signal peptide" evidence="2">
    <location>
        <begin position="1"/>
        <end position="19"/>
    </location>
</feature>
<gene>
    <name evidence="3" type="ORF">SAMN05421789_11839</name>
</gene>
<organism evidence="3 4">
    <name type="scientific">Kaistella chaponensis</name>
    <dbReference type="NCBI Taxonomy" id="713588"/>
    <lineage>
        <taxon>Bacteria</taxon>
        <taxon>Pseudomonadati</taxon>
        <taxon>Bacteroidota</taxon>
        <taxon>Flavobacteriia</taxon>
        <taxon>Flavobacteriales</taxon>
        <taxon>Weeksellaceae</taxon>
        <taxon>Chryseobacterium group</taxon>
        <taxon>Kaistella</taxon>
    </lineage>
</organism>
<accession>A0A1N7NY80</accession>
<feature type="chain" id="PRO_5013224363" description="Cytochrome C551" evidence="2">
    <location>
        <begin position="20"/>
        <end position="61"/>
    </location>
</feature>
<proteinExistence type="predicted"/>
<dbReference type="PROSITE" id="PS51257">
    <property type="entry name" value="PROKAR_LIPOPROTEIN"/>
    <property type="match status" value="1"/>
</dbReference>
<reference evidence="4" key="1">
    <citation type="submission" date="2017-01" db="EMBL/GenBank/DDBJ databases">
        <authorList>
            <person name="Varghese N."/>
            <person name="Submissions S."/>
        </authorList>
    </citation>
    <scope>NUCLEOTIDE SEQUENCE [LARGE SCALE GENOMIC DNA]</scope>
    <source>
        <strain evidence="4">DSM 23145</strain>
    </source>
</reference>
<feature type="region of interest" description="Disordered" evidence="1">
    <location>
        <begin position="23"/>
        <end position="61"/>
    </location>
</feature>
<dbReference type="RefSeq" id="WP_076388582.1">
    <property type="nucleotide sequence ID" value="NZ_FTOI01000018.1"/>
</dbReference>
<dbReference type="Proteomes" id="UP000185839">
    <property type="component" value="Unassembled WGS sequence"/>
</dbReference>
<keyword evidence="2" id="KW-0732">Signal</keyword>
<keyword evidence="4" id="KW-1185">Reference proteome</keyword>
<dbReference type="AlphaFoldDB" id="A0A1N7NY80"/>
<protein>
    <recommendedName>
        <fullName evidence="5">Cytochrome C551</fullName>
    </recommendedName>
</protein>
<dbReference type="EMBL" id="FTOI01000018">
    <property type="protein sequence ID" value="SIT03251.1"/>
    <property type="molecule type" value="Genomic_DNA"/>
</dbReference>
<evidence type="ECO:0008006" key="5">
    <source>
        <dbReference type="Google" id="ProtNLM"/>
    </source>
</evidence>
<name>A0A1N7NY80_9FLAO</name>
<sequence>MKKLLAIAFIGGLMVASCAKKEQATETNTMLEEPTVTATDTAKAPSAPAAVPATPDSTMTK</sequence>
<evidence type="ECO:0000256" key="2">
    <source>
        <dbReference type="SAM" id="SignalP"/>
    </source>
</evidence>